<organism evidence="1 2">
    <name type="scientific">Camellia lanceoleosa</name>
    <dbReference type="NCBI Taxonomy" id="1840588"/>
    <lineage>
        <taxon>Eukaryota</taxon>
        <taxon>Viridiplantae</taxon>
        <taxon>Streptophyta</taxon>
        <taxon>Embryophyta</taxon>
        <taxon>Tracheophyta</taxon>
        <taxon>Spermatophyta</taxon>
        <taxon>Magnoliopsida</taxon>
        <taxon>eudicotyledons</taxon>
        <taxon>Gunneridae</taxon>
        <taxon>Pentapetalae</taxon>
        <taxon>asterids</taxon>
        <taxon>Ericales</taxon>
        <taxon>Theaceae</taxon>
        <taxon>Camellia</taxon>
    </lineage>
</organism>
<protein>
    <submittedName>
        <fullName evidence="1">COP1-interacting protein 7</fullName>
    </submittedName>
</protein>
<sequence>MVKNRVRLQRVLKTRKAVLRKEQAMAYARALVAGFEMDYIDDLISFADAFGASRLREACINFIELCKKKNDDGLWMDEVVAMQAYSY</sequence>
<accession>A0ACC0HGI0</accession>
<evidence type="ECO:0000313" key="2">
    <source>
        <dbReference type="Proteomes" id="UP001060215"/>
    </source>
</evidence>
<reference evidence="1 2" key="1">
    <citation type="journal article" date="2022" name="Plant J.">
        <title>Chromosome-level genome of Camellia lanceoleosa provides a valuable resource for understanding genome evolution and self-incompatibility.</title>
        <authorList>
            <person name="Gong W."/>
            <person name="Xiao S."/>
            <person name="Wang L."/>
            <person name="Liao Z."/>
            <person name="Chang Y."/>
            <person name="Mo W."/>
            <person name="Hu G."/>
            <person name="Li W."/>
            <person name="Zhao G."/>
            <person name="Zhu H."/>
            <person name="Hu X."/>
            <person name="Ji K."/>
            <person name="Xiang X."/>
            <person name="Song Q."/>
            <person name="Yuan D."/>
            <person name="Jin S."/>
            <person name="Zhang L."/>
        </authorList>
    </citation>
    <scope>NUCLEOTIDE SEQUENCE [LARGE SCALE GENOMIC DNA]</scope>
    <source>
        <strain evidence="1">SQ_2022a</strain>
    </source>
</reference>
<evidence type="ECO:0000313" key="1">
    <source>
        <dbReference type="EMBL" id="KAI8011036.1"/>
    </source>
</evidence>
<proteinExistence type="predicted"/>
<gene>
    <name evidence="1" type="ORF">LOK49_LG06G02383</name>
</gene>
<dbReference type="Proteomes" id="UP001060215">
    <property type="component" value="Chromosome 5"/>
</dbReference>
<name>A0ACC0HGI0_9ERIC</name>
<keyword evidence="2" id="KW-1185">Reference proteome</keyword>
<dbReference type="EMBL" id="CM045762">
    <property type="protein sequence ID" value="KAI8011036.1"/>
    <property type="molecule type" value="Genomic_DNA"/>
</dbReference>
<comment type="caution">
    <text evidence="1">The sequence shown here is derived from an EMBL/GenBank/DDBJ whole genome shotgun (WGS) entry which is preliminary data.</text>
</comment>